<name>A0AAV7G1H2_DENCH</name>
<evidence type="ECO:0000259" key="1">
    <source>
        <dbReference type="Pfam" id="PF13456"/>
    </source>
</evidence>
<dbReference type="EMBL" id="JAGFBR010000018">
    <property type="protein sequence ID" value="KAH0449527.1"/>
    <property type="molecule type" value="Genomic_DNA"/>
</dbReference>
<sequence length="103" mass="11900">MQDWMCEAQGVIIEGDNFNIIKVLQLALKNWKINGIFDEKLCFLQDFNQVLFSFCTRVCNKLADVCANLAVDRSFIWYDISDVEIPPSFLFCLKEECDSLGFT</sequence>
<organism evidence="2 3">
    <name type="scientific">Dendrobium chrysotoxum</name>
    <name type="common">Orchid</name>
    <dbReference type="NCBI Taxonomy" id="161865"/>
    <lineage>
        <taxon>Eukaryota</taxon>
        <taxon>Viridiplantae</taxon>
        <taxon>Streptophyta</taxon>
        <taxon>Embryophyta</taxon>
        <taxon>Tracheophyta</taxon>
        <taxon>Spermatophyta</taxon>
        <taxon>Magnoliopsida</taxon>
        <taxon>Liliopsida</taxon>
        <taxon>Asparagales</taxon>
        <taxon>Orchidaceae</taxon>
        <taxon>Epidendroideae</taxon>
        <taxon>Malaxideae</taxon>
        <taxon>Dendrobiinae</taxon>
        <taxon>Dendrobium</taxon>
    </lineage>
</organism>
<dbReference type="Pfam" id="PF13456">
    <property type="entry name" value="RVT_3"/>
    <property type="match status" value="1"/>
</dbReference>
<keyword evidence="3" id="KW-1185">Reference proteome</keyword>
<reference evidence="2 3" key="1">
    <citation type="journal article" date="2021" name="Hortic Res">
        <title>Chromosome-scale assembly of the Dendrobium chrysotoxum genome enhances the understanding of orchid evolution.</title>
        <authorList>
            <person name="Zhang Y."/>
            <person name="Zhang G.Q."/>
            <person name="Zhang D."/>
            <person name="Liu X.D."/>
            <person name="Xu X.Y."/>
            <person name="Sun W.H."/>
            <person name="Yu X."/>
            <person name="Zhu X."/>
            <person name="Wang Z.W."/>
            <person name="Zhao X."/>
            <person name="Zhong W.Y."/>
            <person name="Chen H."/>
            <person name="Yin W.L."/>
            <person name="Huang T."/>
            <person name="Niu S.C."/>
            <person name="Liu Z.J."/>
        </authorList>
    </citation>
    <scope>NUCLEOTIDE SEQUENCE [LARGE SCALE GENOMIC DNA]</scope>
    <source>
        <strain evidence="2">Lindl</strain>
    </source>
</reference>
<dbReference type="InterPro" id="IPR002156">
    <property type="entry name" value="RNaseH_domain"/>
</dbReference>
<dbReference type="Proteomes" id="UP000775213">
    <property type="component" value="Unassembled WGS sequence"/>
</dbReference>
<accession>A0AAV7G1H2</accession>
<dbReference type="GO" id="GO:0003676">
    <property type="term" value="F:nucleic acid binding"/>
    <property type="evidence" value="ECO:0007669"/>
    <property type="project" value="InterPro"/>
</dbReference>
<protein>
    <recommendedName>
        <fullName evidence="1">RNase H type-1 domain-containing protein</fullName>
    </recommendedName>
</protein>
<dbReference type="GO" id="GO:0004523">
    <property type="term" value="F:RNA-DNA hybrid ribonuclease activity"/>
    <property type="evidence" value="ECO:0007669"/>
    <property type="project" value="InterPro"/>
</dbReference>
<evidence type="ECO:0000313" key="2">
    <source>
        <dbReference type="EMBL" id="KAH0449527.1"/>
    </source>
</evidence>
<proteinExistence type="predicted"/>
<gene>
    <name evidence="2" type="ORF">IEQ34_020219</name>
</gene>
<dbReference type="AlphaFoldDB" id="A0AAV7G1H2"/>
<comment type="caution">
    <text evidence="2">The sequence shown here is derived from an EMBL/GenBank/DDBJ whole genome shotgun (WGS) entry which is preliminary data.</text>
</comment>
<evidence type="ECO:0000313" key="3">
    <source>
        <dbReference type="Proteomes" id="UP000775213"/>
    </source>
</evidence>
<feature type="domain" description="RNase H type-1" evidence="1">
    <location>
        <begin position="6"/>
        <end position="70"/>
    </location>
</feature>